<dbReference type="InterPro" id="IPR007858">
    <property type="entry name" value="Dpy-30_motif"/>
</dbReference>
<evidence type="ECO:0000256" key="3">
    <source>
        <dbReference type="SAM" id="MobiDB-lite"/>
    </source>
</evidence>
<sequence>METEYLKKCFGNSLSKALAEVASVRPSDPIEYLAHWLYHYRKIAIADEKNRQEQIQLKKEVDNSLQEMEMAQMMKEEELQIQQKYEECHKEVISPTVSKKKVVFMQEDPEIFEEEALEEEPLPDTDSMSPSVPQQSPPPELAYDSDLNLDSPETNHQEAFPRDVTDKMPPGSKSS</sequence>
<dbReference type="CDD" id="cd22966">
    <property type="entry name" value="DD_DYDC-like"/>
    <property type="match status" value="1"/>
</dbReference>
<evidence type="ECO:0000313" key="4">
    <source>
        <dbReference type="Ensembl" id="ENSSVLP00005005293.1"/>
    </source>
</evidence>
<organism evidence="4 5">
    <name type="scientific">Sciurus vulgaris</name>
    <name type="common">Eurasian red squirrel</name>
    <dbReference type="NCBI Taxonomy" id="55149"/>
    <lineage>
        <taxon>Eukaryota</taxon>
        <taxon>Metazoa</taxon>
        <taxon>Chordata</taxon>
        <taxon>Craniata</taxon>
        <taxon>Vertebrata</taxon>
        <taxon>Euteleostomi</taxon>
        <taxon>Mammalia</taxon>
        <taxon>Eutheria</taxon>
        <taxon>Euarchontoglires</taxon>
        <taxon>Glires</taxon>
        <taxon>Rodentia</taxon>
        <taxon>Sciuromorpha</taxon>
        <taxon>Sciuridae</taxon>
        <taxon>Sciurinae</taxon>
        <taxon>Sciurini</taxon>
        <taxon>Sciurus</taxon>
    </lineage>
</organism>
<reference evidence="4" key="1">
    <citation type="submission" date="2025-08" db="UniProtKB">
        <authorList>
            <consortium name="Ensembl"/>
        </authorList>
    </citation>
    <scope>IDENTIFICATION</scope>
</reference>
<evidence type="ECO:0000256" key="1">
    <source>
        <dbReference type="ARBA" id="ARBA00010849"/>
    </source>
</evidence>
<dbReference type="FunFam" id="1.20.890.10:FF:000012">
    <property type="entry name" value="DPY30 domain containing 2"/>
    <property type="match status" value="1"/>
</dbReference>
<dbReference type="Ensembl" id="ENSSVLT00005005842.1">
    <property type="protein sequence ID" value="ENSSVLP00005005293.1"/>
    <property type="gene ID" value="ENSSVLG00005004236.1"/>
</dbReference>
<protein>
    <recommendedName>
        <fullName evidence="2">DPY30 domain-containing protein 2</fullName>
    </recommendedName>
</protein>
<dbReference type="Proteomes" id="UP000694564">
    <property type="component" value="Chromosome 4"/>
</dbReference>
<feature type="region of interest" description="Disordered" evidence="3">
    <location>
        <begin position="110"/>
        <end position="175"/>
    </location>
</feature>
<reference evidence="4" key="2">
    <citation type="submission" date="2025-09" db="UniProtKB">
        <authorList>
            <consortium name="Ensembl"/>
        </authorList>
    </citation>
    <scope>IDENTIFICATION</scope>
</reference>
<dbReference type="Pfam" id="PF05186">
    <property type="entry name" value="Dpy-30"/>
    <property type="match status" value="1"/>
</dbReference>
<dbReference type="GO" id="GO:0048188">
    <property type="term" value="C:Set1C/COMPASS complex"/>
    <property type="evidence" value="ECO:0007669"/>
    <property type="project" value="InterPro"/>
</dbReference>
<proteinExistence type="inferred from homology"/>
<dbReference type="PANTHER" id="PTHR23356">
    <property type="entry name" value="DPY30-RELATED"/>
    <property type="match status" value="1"/>
</dbReference>
<feature type="compositionally biased region" description="Basic and acidic residues" evidence="3">
    <location>
        <begin position="153"/>
        <end position="166"/>
    </location>
</feature>
<dbReference type="InterPro" id="IPR049630">
    <property type="entry name" value="DYDC-like_DD"/>
</dbReference>
<accession>A0A8D2ASZ3</accession>
<dbReference type="Gene3D" id="1.20.890.10">
    <property type="entry name" value="cAMP-dependent protein kinase regulatory subunit, dimerization-anchoring domain"/>
    <property type="match status" value="1"/>
</dbReference>
<evidence type="ECO:0000256" key="2">
    <source>
        <dbReference type="ARBA" id="ARBA00068748"/>
    </source>
</evidence>
<dbReference type="GeneTree" id="ENSGT00940000162091"/>
<dbReference type="InterPro" id="IPR037856">
    <property type="entry name" value="Sdc1/DPY30"/>
</dbReference>
<dbReference type="AlphaFoldDB" id="A0A8D2ASZ3"/>
<feature type="compositionally biased region" description="Acidic residues" evidence="3">
    <location>
        <begin position="110"/>
        <end position="123"/>
    </location>
</feature>
<gene>
    <name evidence="4" type="primary">DYDC2</name>
</gene>
<evidence type="ECO:0000313" key="5">
    <source>
        <dbReference type="Proteomes" id="UP000694564"/>
    </source>
</evidence>
<keyword evidence="5" id="KW-1185">Reference proteome</keyword>
<comment type="similarity">
    <text evidence="1">Belongs to the dpy-30 family.</text>
</comment>
<name>A0A8D2ASZ3_SCIVU</name>
<dbReference type="PANTHER" id="PTHR23356:SF3">
    <property type="entry name" value="DPY30 DOMAIN-CONTAINING PROTEIN 2"/>
    <property type="match status" value="1"/>
</dbReference>